<evidence type="ECO:0000256" key="1">
    <source>
        <dbReference type="SAM" id="MobiDB-lite"/>
    </source>
</evidence>
<evidence type="ECO:0008006" key="4">
    <source>
        <dbReference type="Google" id="ProtNLM"/>
    </source>
</evidence>
<comment type="caution">
    <text evidence="2">The sequence shown here is derived from an EMBL/GenBank/DDBJ whole genome shotgun (WGS) entry which is preliminary data.</text>
</comment>
<reference evidence="3" key="1">
    <citation type="journal article" date="2019" name="Int. J. Syst. Evol. Microbiol.">
        <title>The Global Catalogue of Microorganisms (GCM) 10K type strain sequencing project: providing services to taxonomists for standard genome sequencing and annotation.</title>
        <authorList>
            <consortium name="The Broad Institute Genomics Platform"/>
            <consortium name="The Broad Institute Genome Sequencing Center for Infectious Disease"/>
            <person name="Wu L."/>
            <person name="Ma J."/>
        </authorList>
    </citation>
    <scope>NUCLEOTIDE SEQUENCE [LARGE SCALE GENOMIC DNA]</scope>
    <source>
        <strain evidence="3">JCM 9373</strain>
    </source>
</reference>
<evidence type="ECO:0000313" key="2">
    <source>
        <dbReference type="EMBL" id="GAA3136991.1"/>
    </source>
</evidence>
<protein>
    <recommendedName>
        <fullName evidence="4">Helix-turn-helix domain-containing protein</fullName>
    </recommendedName>
</protein>
<gene>
    <name evidence="2" type="ORF">GCM10010466_29750</name>
</gene>
<dbReference type="RefSeq" id="WP_344859775.1">
    <property type="nucleotide sequence ID" value="NZ_BAAAUT010000021.1"/>
</dbReference>
<feature type="region of interest" description="Disordered" evidence="1">
    <location>
        <begin position="99"/>
        <end position="171"/>
    </location>
</feature>
<dbReference type="Proteomes" id="UP001500320">
    <property type="component" value="Unassembled WGS sequence"/>
</dbReference>
<name>A0ABP6N5B3_9ACTN</name>
<proteinExistence type="predicted"/>
<keyword evidence="3" id="KW-1185">Reference proteome</keyword>
<sequence length="316" mass="33841">MLRVHKSHPDSGFTIIANGALQDARLSLLAHGLLSYLLSLPEGADCDTPALARKFPEGKRAIDLAKAELRALGYMITTRRQNDRGQVVTDVDVFDVPQTAESSHVKPMPDAPGIGQPVTSQPDSGSADSTPNGVKNSKKETTPTPAAPVIPLRRRAESPVEAPKAGRAGFSAEDPENLACVDLMARIGQAEPMLRIGVGEMPRVVPLIREWKVRGASDGEIRRVLVSGLPADGVRNAMGLIVHRLTTKMPPMPAPKVERVHREECGWCGRPVPVGAVCRHGEPAKAKTDADYDRADRGLAAARAELARRGLIPTGK</sequence>
<evidence type="ECO:0000313" key="3">
    <source>
        <dbReference type="Proteomes" id="UP001500320"/>
    </source>
</evidence>
<organism evidence="2 3">
    <name type="scientific">Planomonospora alba</name>
    <dbReference type="NCBI Taxonomy" id="161354"/>
    <lineage>
        <taxon>Bacteria</taxon>
        <taxon>Bacillati</taxon>
        <taxon>Actinomycetota</taxon>
        <taxon>Actinomycetes</taxon>
        <taxon>Streptosporangiales</taxon>
        <taxon>Streptosporangiaceae</taxon>
        <taxon>Planomonospora</taxon>
    </lineage>
</organism>
<feature type="compositionally biased region" description="Polar residues" evidence="1">
    <location>
        <begin position="117"/>
        <end position="135"/>
    </location>
</feature>
<accession>A0ABP6N5B3</accession>
<dbReference type="EMBL" id="BAAAUT010000021">
    <property type="protein sequence ID" value="GAA3136991.1"/>
    <property type="molecule type" value="Genomic_DNA"/>
</dbReference>